<sequence length="210" mass="24492">MEVEHSKLGKLQIIAWHQLHFRQLAHQKLSVIRVQQLDSPKSKPLWLGWHGEQIPNLIEIVDLYLRRLTIEHWYRFSKQRLHWTLPNLGTKEQCDRWSDLMPMVTWELWLARGMMEDHPLPWQKAQSNLTPGRTAQGFGAVIAVVGTPALSPQPRGKSPGSKKGQIRNKRKRYPIVKKGKGKFESQKKKHKKDEISLINLNICFSYLLIV</sequence>
<organism evidence="2 3">
    <name type="scientific">Okeania hirsuta</name>
    <dbReference type="NCBI Taxonomy" id="1458930"/>
    <lineage>
        <taxon>Bacteria</taxon>
        <taxon>Bacillati</taxon>
        <taxon>Cyanobacteriota</taxon>
        <taxon>Cyanophyceae</taxon>
        <taxon>Oscillatoriophycideae</taxon>
        <taxon>Oscillatoriales</taxon>
        <taxon>Microcoleaceae</taxon>
        <taxon>Okeania</taxon>
    </lineage>
</organism>
<evidence type="ECO:0000313" key="3">
    <source>
        <dbReference type="Proteomes" id="UP000269154"/>
    </source>
</evidence>
<dbReference type="EMBL" id="RCBY01000586">
    <property type="protein sequence ID" value="RQH14472.1"/>
    <property type="molecule type" value="Genomic_DNA"/>
</dbReference>
<name>A0A3N6NQP2_9CYAN</name>
<accession>A0A3N6NQP2</accession>
<protein>
    <recommendedName>
        <fullName evidence="4">Transposase IS4-like domain-containing protein</fullName>
    </recommendedName>
</protein>
<comment type="caution">
    <text evidence="2">The sequence shown here is derived from an EMBL/GenBank/DDBJ whole genome shotgun (WGS) entry which is preliminary data.</text>
</comment>
<proteinExistence type="predicted"/>
<gene>
    <name evidence="2" type="ORF">D5R40_34240</name>
</gene>
<feature type="region of interest" description="Disordered" evidence="1">
    <location>
        <begin position="149"/>
        <end position="171"/>
    </location>
</feature>
<evidence type="ECO:0000256" key="1">
    <source>
        <dbReference type="SAM" id="MobiDB-lite"/>
    </source>
</evidence>
<evidence type="ECO:0000313" key="2">
    <source>
        <dbReference type="EMBL" id="RQH14472.1"/>
    </source>
</evidence>
<evidence type="ECO:0008006" key="4">
    <source>
        <dbReference type="Google" id="ProtNLM"/>
    </source>
</evidence>
<reference evidence="2 3" key="1">
    <citation type="journal article" date="2018" name="ACS Chem. Biol.">
        <title>Ketoreductase domain dysfunction expands chemodiversity: malyngamide biosynthesis in the cyanobacterium Okeania hirsuta.</title>
        <authorList>
            <person name="Moss N.A."/>
            <person name="Leao T."/>
            <person name="Rankin M."/>
            <person name="McCullough T.M."/>
            <person name="Qu P."/>
            <person name="Korobeynikov A."/>
            <person name="Smith J.L."/>
            <person name="Gerwick L."/>
            <person name="Gerwick W.H."/>
        </authorList>
    </citation>
    <scope>NUCLEOTIDE SEQUENCE [LARGE SCALE GENOMIC DNA]</scope>
    <source>
        <strain evidence="2 3">PAB10Feb10-1</strain>
    </source>
</reference>
<dbReference type="Proteomes" id="UP000269154">
    <property type="component" value="Unassembled WGS sequence"/>
</dbReference>
<dbReference type="AlphaFoldDB" id="A0A3N6NQP2"/>
<keyword evidence="3" id="KW-1185">Reference proteome</keyword>